<dbReference type="AlphaFoldDB" id="X0WZV8"/>
<organism evidence="1">
    <name type="scientific">marine sediment metagenome</name>
    <dbReference type="NCBI Taxonomy" id="412755"/>
    <lineage>
        <taxon>unclassified sequences</taxon>
        <taxon>metagenomes</taxon>
        <taxon>ecological metagenomes</taxon>
    </lineage>
</organism>
<gene>
    <name evidence="1" type="ORF">S01H1_67147</name>
</gene>
<reference evidence="1" key="1">
    <citation type="journal article" date="2014" name="Front. Microbiol.">
        <title>High frequency of phylogenetically diverse reductive dehalogenase-homologous genes in deep subseafloor sedimentary metagenomes.</title>
        <authorList>
            <person name="Kawai M."/>
            <person name="Futagami T."/>
            <person name="Toyoda A."/>
            <person name="Takaki Y."/>
            <person name="Nishi S."/>
            <person name="Hori S."/>
            <person name="Arai W."/>
            <person name="Tsubouchi T."/>
            <person name="Morono Y."/>
            <person name="Uchiyama I."/>
            <person name="Ito T."/>
            <person name="Fujiyama A."/>
            <person name="Inagaki F."/>
            <person name="Takami H."/>
        </authorList>
    </citation>
    <scope>NUCLEOTIDE SEQUENCE</scope>
    <source>
        <strain evidence="1">Expedition CK06-06</strain>
    </source>
</reference>
<accession>X0WZV8</accession>
<protein>
    <submittedName>
        <fullName evidence="1">Uncharacterized protein</fullName>
    </submittedName>
</protein>
<sequence length="50" mass="6403">MEHFFFGWYLNYDYGVLPRTTYWRRSKNRKWDLIRKRYRGPDVTAWIIDD</sequence>
<proteinExistence type="predicted"/>
<dbReference type="EMBL" id="BARS01044447">
    <property type="protein sequence ID" value="GAG36265.1"/>
    <property type="molecule type" value="Genomic_DNA"/>
</dbReference>
<comment type="caution">
    <text evidence="1">The sequence shown here is derived from an EMBL/GenBank/DDBJ whole genome shotgun (WGS) entry which is preliminary data.</text>
</comment>
<evidence type="ECO:0000313" key="1">
    <source>
        <dbReference type="EMBL" id="GAG36265.1"/>
    </source>
</evidence>
<name>X0WZV8_9ZZZZ</name>